<evidence type="ECO:0000259" key="2">
    <source>
        <dbReference type="PROSITE" id="PS51464"/>
    </source>
</evidence>
<dbReference type="InterPro" id="IPR017552">
    <property type="entry name" value="PHI/rmpB"/>
</dbReference>
<reference evidence="3 4" key="1">
    <citation type="submission" date="2024-03" db="EMBL/GenBank/DDBJ databases">
        <title>Two novel Raoultella species associated with bleeding cankers of broadleaf hosts, Raoultella scottia sp. nov. and Raoultella lignicola sp. nov.</title>
        <authorList>
            <person name="Brady C.L."/>
        </authorList>
    </citation>
    <scope>NUCLEOTIDE SEQUENCE [LARGE SCALE GENOMIC DNA]</scope>
    <source>
        <strain evidence="3 4">BAC 10a-01-01</strain>
    </source>
</reference>
<organism evidence="3 4">
    <name type="scientific">Raoultella scottii</name>
    <dbReference type="NCBI Taxonomy" id="3040937"/>
    <lineage>
        <taxon>Bacteria</taxon>
        <taxon>Pseudomonadati</taxon>
        <taxon>Pseudomonadota</taxon>
        <taxon>Gammaproteobacteria</taxon>
        <taxon>Enterobacterales</taxon>
        <taxon>Enterobacteriaceae</taxon>
        <taxon>Klebsiella/Raoultella group</taxon>
        <taxon>Raoultella</taxon>
    </lineage>
</organism>
<comment type="caution">
    <text evidence="3">The sequence shown here is derived from an EMBL/GenBank/DDBJ whole genome shotgun (WGS) entry which is preliminary data.</text>
</comment>
<dbReference type="EC" id="5.3.1.27" evidence="3"/>
<name>A0ABU8ZA86_9ENTR</name>
<dbReference type="SUPFAM" id="SSF53697">
    <property type="entry name" value="SIS domain"/>
    <property type="match status" value="1"/>
</dbReference>
<comment type="similarity">
    <text evidence="1">Belongs to the SIS family. PHI subfamily.</text>
</comment>
<evidence type="ECO:0000313" key="4">
    <source>
        <dbReference type="Proteomes" id="UP001334005"/>
    </source>
</evidence>
<accession>A0ABU8ZA86</accession>
<gene>
    <name evidence="3" type="primary">hxlB</name>
    <name evidence="3" type="ORF">QFI66_018345</name>
</gene>
<dbReference type="Proteomes" id="UP001334005">
    <property type="component" value="Unassembled WGS sequence"/>
</dbReference>
<dbReference type="Pfam" id="PF01380">
    <property type="entry name" value="SIS"/>
    <property type="match status" value="1"/>
</dbReference>
<dbReference type="Gene3D" id="3.40.50.10490">
    <property type="entry name" value="Glucose-6-phosphate isomerase like protein, domain 1"/>
    <property type="match status" value="1"/>
</dbReference>
<dbReference type="PROSITE" id="PS51464">
    <property type="entry name" value="SIS"/>
    <property type="match status" value="1"/>
</dbReference>
<dbReference type="NCBIfam" id="TIGR03127">
    <property type="entry name" value="RuMP_HxlB"/>
    <property type="match status" value="1"/>
</dbReference>
<evidence type="ECO:0000256" key="1">
    <source>
        <dbReference type="ARBA" id="ARBA00009235"/>
    </source>
</evidence>
<keyword evidence="3" id="KW-0413">Isomerase</keyword>
<proteinExistence type="inferred from homology"/>
<evidence type="ECO:0000313" key="3">
    <source>
        <dbReference type="EMBL" id="MEK0250053.1"/>
    </source>
</evidence>
<dbReference type="CDD" id="cd05005">
    <property type="entry name" value="SIS_PHI"/>
    <property type="match status" value="1"/>
</dbReference>
<dbReference type="InterPro" id="IPR001347">
    <property type="entry name" value="SIS_dom"/>
</dbReference>
<dbReference type="PANTHER" id="PTHR43443">
    <property type="entry name" value="3-HEXULOSE-6-PHOSPHATE ISOMERASE"/>
    <property type="match status" value="1"/>
</dbReference>
<dbReference type="GO" id="GO:0043800">
    <property type="term" value="F:6-phospho-3-hexuloisomerase activity"/>
    <property type="evidence" value="ECO:0007669"/>
    <property type="project" value="UniProtKB-EC"/>
</dbReference>
<keyword evidence="4" id="KW-1185">Reference proteome</keyword>
<sequence length="189" mass="20156">MMMKSCDNLLAIISELADDARQVDGDAVTRLGEMILTAERIFVAGAGRSGFAARAFSNRLMHLGFSVWFVGEPTTPSIQQGDLLIVGSGSGETGSLVTMAQKASGQGARIATLTIYPDHTIGRLADVAIRIPGITAKSAESSTKAATIQPTGSSFEQLSWLIYDSIIIYLKDKTAQSDAQMFSRHANLE</sequence>
<dbReference type="PANTHER" id="PTHR43443:SF1">
    <property type="entry name" value="3-HEXULOSE-6-PHOSPHATE ISOMERASE"/>
    <property type="match status" value="1"/>
</dbReference>
<feature type="domain" description="SIS" evidence="2">
    <location>
        <begin position="31"/>
        <end position="176"/>
    </location>
</feature>
<dbReference type="InterPro" id="IPR046348">
    <property type="entry name" value="SIS_dom_sf"/>
</dbReference>
<dbReference type="EMBL" id="JARXNH020000057">
    <property type="protein sequence ID" value="MEK0250053.1"/>
    <property type="molecule type" value="Genomic_DNA"/>
</dbReference>
<protein>
    <submittedName>
        <fullName evidence="3">6-phospho-3-hexuloisomerase</fullName>
        <ecNumber evidence="3">5.3.1.27</ecNumber>
    </submittedName>
</protein>